<feature type="compositionally biased region" description="Acidic residues" evidence="1">
    <location>
        <begin position="198"/>
        <end position="210"/>
    </location>
</feature>
<reference evidence="2 3" key="1">
    <citation type="journal article" date="2018" name="Mol. Ecol.">
        <title>The obligate alkalophilic soda-lake fungus Sodiomyces alkalinus has shifted to a protein diet.</title>
        <authorList>
            <person name="Grum-Grzhimaylo A.A."/>
            <person name="Falkoski D.L."/>
            <person name="van den Heuvel J."/>
            <person name="Valero-Jimenez C.A."/>
            <person name="Min B."/>
            <person name="Choi I.G."/>
            <person name="Lipzen A."/>
            <person name="Daum C.G."/>
            <person name="Aanen D.K."/>
            <person name="Tsang A."/>
            <person name="Henrissat B."/>
            <person name="Bilanenko E.N."/>
            <person name="de Vries R.P."/>
            <person name="van Kan J.A.L."/>
            <person name="Grigoriev I.V."/>
            <person name="Debets A.J.M."/>
        </authorList>
    </citation>
    <scope>NUCLEOTIDE SEQUENCE [LARGE SCALE GENOMIC DNA]</scope>
    <source>
        <strain evidence="2 3">F11</strain>
    </source>
</reference>
<dbReference type="RefSeq" id="XP_028467785.1">
    <property type="nucleotide sequence ID" value="XM_028606807.1"/>
</dbReference>
<evidence type="ECO:0000256" key="1">
    <source>
        <dbReference type="SAM" id="MobiDB-lite"/>
    </source>
</evidence>
<dbReference type="InterPro" id="IPR044553">
    <property type="entry name" value="Bbox1_ANCHR"/>
</dbReference>
<protein>
    <recommendedName>
        <fullName evidence="4">Abscission/NoCut checkpoint regulator</fullName>
    </recommendedName>
</protein>
<dbReference type="OrthoDB" id="5407799at2759"/>
<dbReference type="STRING" id="1314773.A0A3N2PZM7"/>
<dbReference type="EMBL" id="ML119053">
    <property type="protein sequence ID" value="ROT39979.1"/>
    <property type="molecule type" value="Genomic_DNA"/>
</dbReference>
<feature type="region of interest" description="Disordered" evidence="1">
    <location>
        <begin position="292"/>
        <end position="315"/>
    </location>
</feature>
<dbReference type="AlphaFoldDB" id="A0A3N2PZM7"/>
<dbReference type="Proteomes" id="UP000272025">
    <property type="component" value="Unassembled WGS sequence"/>
</dbReference>
<keyword evidence="3" id="KW-1185">Reference proteome</keyword>
<accession>A0A3N2PZM7</accession>
<dbReference type="PANTHER" id="PTHR46603">
    <property type="entry name" value="ABSCISSION/NOCUT CHECKPOINT REGULATOR"/>
    <property type="match status" value="1"/>
</dbReference>
<dbReference type="CDD" id="cd19817">
    <property type="entry name" value="Bbox1_ANCHR-like"/>
    <property type="match status" value="1"/>
</dbReference>
<name>A0A3N2PZM7_SODAK</name>
<dbReference type="GeneID" id="39575285"/>
<sequence length="448" mass="47950">MANEDKSLLDRLNALKGGDAGISLDRSSNALNLPLGIERAKPPSREDALAARLKSLRNTPDGEGSSSPRPANFDLRSASMLSQPAPSSLPSKRTGFSPSPKPTSLDQVSAHTCTLNPEDDVGEDPLLQTDDQTLEDLLRDEDVTCHAPIWGNDPTPEPGRVEALLQELSQDIPRSSPGEGVKETTTASPDTTERKHEDDDDAGSDGSDDSEGQKMSLDVDMLMSQALDQAKLEARLNPDPDGLDSAAKEKDPSSADEPPPTEQRVGVDLSLPFVPSAIKSATLHEESDDLAASLSLPSVPTTKTTTGPKSSSSANLETDLAARMAALRLPSNSPKTNTENDGDHDDESGGLGLGLPSVPTAKPTDKTVERLTTKTGYTDDDADTWCTVCLEDATLRCLGCDDDVYCTRCWREMHVGPFAAFDDRTHKAVLFNKDRKKKEPKKRVALGA</sequence>
<proteinExistence type="predicted"/>
<feature type="compositionally biased region" description="Polar residues" evidence="1">
    <location>
        <begin position="330"/>
        <end position="339"/>
    </location>
</feature>
<gene>
    <name evidence="2" type="ORF">SODALDRAFT_142868</name>
</gene>
<feature type="region of interest" description="Disordered" evidence="1">
    <location>
        <begin position="327"/>
        <end position="367"/>
    </location>
</feature>
<dbReference type="PANTHER" id="PTHR46603:SF1">
    <property type="entry name" value="ABSCISSION_NOCUT CHECKPOINT REGULATOR"/>
    <property type="match status" value="1"/>
</dbReference>
<evidence type="ECO:0008006" key="4">
    <source>
        <dbReference type="Google" id="ProtNLM"/>
    </source>
</evidence>
<feature type="compositionally biased region" description="Polar residues" evidence="1">
    <location>
        <begin position="79"/>
        <end position="115"/>
    </location>
</feature>
<feature type="compositionally biased region" description="Low complexity" evidence="1">
    <location>
        <begin position="292"/>
        <end position="313"/>
    </location>
</feature>
<dbReference type="Pfam" id="PF22586">
    <property type="entry name" value="ANCHR-like_BBOX"/>
    <property type="match status" value="1"/>
</dbReference>
<evidence type="ECO:0000313" key="3">
    <source>
        <dbReference type="Proteomes" id="UP000272025"/>
    </source>
</evidence>
<evidence type="ECO:0000313" key="2">
    <source>
        <dbReference type="EMBL" id="ROT39979.1"/>
    </source>
</evidence>
<organism evidence="2 3">
    <name type="scientific">Sodiomyces alkalinus (strain CBS 110278 / VKM F-3762 / F11)</name>
    <name type="common">Alkaliphilic filamentous fungus</name>
    <dbReference type="NCBI Taxonomy" id="1314773"/>
    <lineage>
        <taxon>Eukaryota</taxon>
        <taxon>Fungi</taxon>
        <taxon>Dikarya</taxon>
        <taxon>Ascomycota</taxon>
        <taxon>Pezizomycotina</taxon>
        <taxon>Sordariomycetes</taxon>
        <taxon>Hypocreomycetidae</taxon>
        <taxon>Glomerellales</taxon>
        <taxon>Plectosphaerellaceae</taxon>
        <taxon>Sodiomyces</taxon>
    </lineage>
</organism>
<feature type="region of interest" description="Disordered" evidence="1">
    <location>
        <begin position="145"/>
        <end position="270"/>
    </location>
</feature>
<feature type="region of interest" description="Disordered" evidence="1">
    <location>
        <begin position="53"/>
        <end position="132"/>
    </location>
</feature>
<dbReference type="SUPFAM" id="SSF57845">
    <property type="entry name" value="B-box zinc-binding domain"/>
    <property type="match status" value="1"/>
</dbReference>